<accession>A0ABV5VTK0</accession>
<dbReference type="RefSeq" id="WP_344912243.1">
    <property type="nucleotide sequence ID" value="NZ_BAAAYO010000010.1"/>
</dbReference>
<sequence length="77" mass="8871">MKVSQGDEHFFELAIQTVLHNNKHRLHAPLNSGEDDLFLQDMSREIMQKAQTFKTITDAAIRELESDSGAAWWEDAR</sequence>
<dbReference type="EMBL" id="JBHMAG010000007">
    <property type="protein sequence ID" value="MFB9751585.1"/>
    <property type="molecule type" value="Genomic_DNA"/>
</dbReference>
<comment type="caution">
    <text evidence="1">The sequence shown here is derived from an EMBL/GenBank/DDBJ whole genome shotgun (WGS) entry which is preliminary data.</text>
</comment>
<keyword evidence="2" id="KW-1185">Reference proteome</keyword>
<evidence type="ECO:0000313" key="2">
    <source>
        <dbReference type="Proteomes" id="UP001589619"/>
    </source>
</evidence>
<protein>
    <submittedName>
        <fullName evidence="1">Uncharacterized protein</fullName>
    </submittedName>
</protein>
<reference evidence="1 2" key="1">
    <citation type="submission" date="2024-09" db="EMBL/GenBank/DDBJ databases">
        <authorList>
            <person name="Sun Q."/>
            <person name="Mori K."/>
        </authorList>
    </citation>
    <scope>NUCLEOTIDE SEQUENCE [LARGE SCALE GENOMIC DNA]</scope>
    <source>
        <strain evidence="1 2">JCM 12520</strain>
    </source>
</reference>
<name>A0ABV5VTK0_9BACL</name>
<organism evidence="1 2">
    <name type="scientific">Paenibacillus hodogayensis</name>
    <dbReference type="NCBI Taxonomy" id="279208"/>
    <lineage>
        <taxon>Bacteria</taxon>
        <taxon>Bacillati</taxon>
        <taxon>Bacillota</taxon>
        <taxon>Bacilli</taxon>
        <taxon>Bacillales</taxon>
        <taxon>Paenibacillaceae</taxon>
        <taxon>Paenibacillus</taxon>
    </lineage>
</organism>
<evidence type="ECO:0000313" key="1">
    <source>
        <dbReference type="EMBL" id="MFB9751585.1"/>
    </source>
</evidence>
<dbReference type="Proteomes" id="UP001589619">
    <property type="component" value="Unassembled WGS sequence"/>
</dbReference>
<proteinExistence type="predicted"/>
<gene>
    <name evidence="1" type="ORF">ACFFNY_08380</name>
</gene>